<sequence length="118" mass="13039">MGNEIRKPISCVSEFVEEKRRLFGAKGQKTNIASNSEQTPHVSPIAVAATSQKRILLYSDVYRGSSITGAKKSRAPAGTSLSNRHSYHRTIILVLDAYNSGKDCRDVVCPTFLRDKQL</sequence>
<dbReference type="WBParaSite" id="nRc.2.0.1.t45876-RA">
    <property type="protein sequence ID" value="nRc.2.0.1.t45876-RA"/>
    <property type="gene ID" value="nRc.2.0.1.g45876"/>
</dbReference>
<evidence type="ECO:0000313" key="2">
    <source>
        <dbReference type="WBParaSite" id="nRc.2.0.1.t45876-RA"/>
    </source>
</evidence>
<dbReference type="Proteomes" id="UP000887565">
    <property type="component" value="Unplaced"/>
</dbReference>
<reference evidence="2" key="1">
    <citation type="submission" date="2022-11" db="UniProtKB">
        <authorList>
            <consortium name="WormBaseParasite"/>
        </authorList>
    </citation>
    <scope>IDENTIFICATION</scope>
</reference>
<protein>
    <submittedName>
        <fullName evidence="2">Uncharacterized protein</fullName>
    </submittedName>
</protein>
<evidence type="ECO:0000313" key="1">
    <source>
        <dbReference type="Proteomes" id="UP000887565"/>
    </source>
</evidence>
<name>A0A915L803_ROMCU</name>
<dbReference type="AlphaFoldDB" id="A0A915L803"/>
<accession>A0A915L803</accession>
<organism evidence="1 2">
    <name type="scientific">Romanomermis culicivorax</name>
    <name type="common">Nematode worm</name>
    <dbReference type="NCBI Taxonomy" id="13658"/>
    <lineage>
        <taxon>Eukaryota</taxon>
        <taxon>Metazoa</taxon>
        <taxon>Ecdysozoa</taxon>
        <taxon>Nematoda</taxon>
        <taxon>Enoplea</taxon>
        <taxon>Dorylaimia</taxon>
        <taxon>Mermithida</taxon>
        <taxon>Mermithoidea</taxon>
        <taxon>Mermithidae</taxon>
        <taxon>Romanomermis</taxon>
    </lineage>
</organism>
<keyword evidence="1" id="KW-1185">Reference proteome</keyword>
<proteinExistence type="predicted"/>